<dbReference type="Pfam" id="PF01738">
    <property type="entry name" value="DLH"/>
    <property type="match status" value="1"/>
</dbReference>
<evidence type="ECO:0000313" key="3">
    <source>
        <dbReference type="Proteomes" id="UP001500620"/>
    </source>
</evidence>
<sequence>MLGAQLGEAAGQARVERVRLVSHIRDDISDLGTAGLWWSTHAEAGSITAMTEVSIGTGHGAMPAYLAEPSGPGPHPGVVVIHDAMGMGQDTRDQADWLAGEGYLALAPDLFFWGRRMTCLRTIFADVRRRSGPTFDDVEAARARLAAHEACTEKIGVIGFCMGGGFALLLAPPGRGFGAASANYGTVPKDAAGLLRGACPVVGSFGARDLTLRGAAERLEHALTACGVPHDVKEYADAGHGFLNDHEKAGDPIPFSVRMARPILRYGPHEASADDARRRITAFFAEHLRA</sequence>
<keyword evidence="2" id="KW-0378">Hydrolase</keyword>
<evidence type="ECO:0000313" key="2">
    <source>
        <dbReference type="EMBL" id="GAA4249789.1"/>
    </source>
</evidence>
<dbReference type="EMBL" id="BAABAT010000008">
    <property type="protein sequence ID" value="GAA4249789.1"/>
    <property type="molecule type" value="Genomic_DNA"/>
</dbReference>
<dbReference type="Gene3D" id="3.40.50.1820">
    <property type="entry name" value="alpha/beta hydrolase"/>
    <property type="match status" value="1"/>
</dbReference>
<dbReference type="GO" id="GO:0016787">
    <property type="term" value="F:hydrolase activity"/>
    <property type="evidence" value="ECO:0007669"/>
    <property type="project" value="UniProtKB-KW"/>
</dbReference>
<dbReference type="InterPro" id="IPR002925">
    <property type="entry name" value="Dienelactn_hydro"/>
</dbReference>
<name>A0ABP8D892_9ACTN</name>
<evidence type="ECO:0000259" key="1">
    <source>
        <dbReference type="Pfam" id="PF01738"/>
    </source>
</evidence>
<reference evidence="3" key="1">
    <citation type="journal article" date="2019" name="Int. J. Syst. Evol. Microbiol.">
        <title>The Global Catalogue of Microorganisms (GCM) 10K type strain sequencing project: providing services to taxonomists for standard genome sequencing and annotation.</title>
        <authorList>
            <consortium name="The Broad Institute Genomics Platform"/>
            <consortium name="The Broad Institute Genome Sequencing Center for Infectious Disease"/>
            <person name="Wu L."/>
            <person name="Ma J."/>
        </authorList>
    </citation>
    <scope>NUCLEOTIDE SEQUENCE [LARGE SCALE GENOMIC DNA]</scope>
    <source>
        <strain evidence="3">JCM 17441</strain>
    </source>
</reference>
<dbReference type="InterPro" id="IPR051049">
    <property type="entry name" value="Dienelactone_hydrolase-like"/>
</dbReference>
<feature type="domain" description="Dienelactone hydrolase" evidence="1">
    <location>
        <begin position="62"/>
        <end position="287"/>
    </location>
</feature>
<gene>
    <name evidence="2" type="ORF">GCM10022255_035360</name>
</gene>
<dbReference type="PANTHER" id="PTHR46623:SF6">
    <property type="entry name" value="ALPHA_BETA-HYDROLASES SUPERFAMILY PROTEIN"/>
    <property type="match status" value="1"/>
</dbReference>
<dbReference type="InterPro" id="IPR029058">
    <property type="entry name" value="AB_hydrolase_fold"/>
</dbReference>
<dbReference type="SUPFAM" id="SSF53474">
    <property type="entry name" value="alpha/beta-Hydrolases"/>
    <property type="match status" value="1"/>
</dbReference>
<proteinExistence type="predicted"/>
<comment type="caution">
    <text evidence="2">The sequence shown here is derived from an EMBL/GenBank/DDBJ whole genome shotgun (WGS) entry which is preliminary data.</text>
</comment>
<dbReference type="PANTHER" id="PTHR46623">
    <property type="entry name" value="CARBOXYMETHYLENEBUTENOLIDASE-RELATED"/>
    <property type="match status" value="1"/>
</dbReference>
<organism evidence="2 3">
    <name type="scientific">Dactylosporangium darangshiense</name>
    <dbReference type="NCBI Taxonomy" id="579108"/>
    <lineage>
        <taxon>Bacteria</taxon>
        <taxon>Bacillati</taxon>
        <taxon>Actinomycetota</taxon>
        <taxon>Actinomycetes</taxon>
        <taxon>Micromonosporales</taxon>
        <taxon>Micromonosporaceae</taxon>
        <taxon>Dactylosporangium</taxon>
    </lineage>
</organism>
<dbReference type="Proteomes" id="UP001500620">
    <property type="component" value="Unassembled WGS sequence"/>
</dbReference>
<keyword evidence="3" id="KW-1185">Reference proteome</keyword>
<protein>
    <submittedName>
        <fullName evidence="2">Dienelactone hydrolase family protein</fullName>
    </submittedName>
</protein>
<accession>A0ABP8D892</accession>